<dbReference type="Proteomes" id="UP000070501">
    <property type="component" value="Unassembled WGS sequence"/>
</dbReference>
<name>A0A136IRU6_9PEZI</name>
<evidence type="ECO:0000313" key="2">
    <source>
        <dbReference type="EMBL" id="KXJ87617.1"/>
    </source>
</evidence>
<dbReference type="EMBL" id="KQ964261">
    <property type="protein sequence ID" value="KXJ87617.1"/>
    <property type="molecule type" value="Genomic_DNA"/>
</dbReference>
<dbReference type="STRING" id="196109.A0A136IRU6"/>
<feature type="compositionally biased region" description="Polar residues" evidence="1">
    <location>
        <begin position="1"/>
        <end position="11"/>
    </location>
</feature>
<proteinExistence type="predicted"/>
<gene>
    <name evidence="2" type="ORF">Micbo1qcDRAFT_167154</name>
</gene>
<reference evidence="3" key="1">
    <citation type="submission" date="2016-02" db="EMBL/GenBank/DDBJ databases">
        <title>Draft genome sequence of Microdochium bolleyi, a fungal endophyte of beachgrass.</title>
        <authorList>
            <consortium name="DOE Joint Genome Institute"/>
            <person name="David A.S."/>
            <person name="May G."/>
            <person name="Haridas S."/>
            <person name="Lim J."/>
            <person name="Wang M."/>
            <person name="Labutti K."/>
            <person name="Lipzen A."/>
            <person name="Barry K."/>
            <person name="Grigoriev I.V."/>
        </authorList>
    </citation>
    <scope>NUCLEOTIDE SEQUENCE [LARGE SCALE GENOMIC DNA]</scope>
    <source>
        <strain evidence="3">J235TASD1</strain>
    </source>
</reference>
<sequence>MSASDSTQYSPSRPRPDWYSSKGSYTKPHIHLDDFTRPFPASNSNSYLASAWCEGELRENVTTAPGPEAPLRKPTNSVRNFDRSTVIQDARNTCIVVHARFPELVDKFLQHKRQHGSPVEKEFYGQHGWSWSRQVARLIEKRPLVFMNSSDFTVLRDYSTLPDTSEWDFVGKTDGSGDSAKERNRYLFLKDYLSYDEIMLGSLLGASGPSYFVNNGSRTNLGNPGKPGSFEERGIIVGLVGARFERPDRMDSIFCLPRSISSTLDVHSSKRGSGSRPQKSPEMDPGLVDVFTDWFCSVSGDQVRVDPLEKKFHAGMYKARMRVTIDVLLLEASERARAAGKKAYTHVVGLGLGVWALYGVGQEQYYIETFADALHELGNDSMRHIGTIDFSYIKAEPKSSVEKVTAAAAKHGINVRFSRRNPADKLSQEEAGQLLVVSYAWDGNAFPGNEYWVQMPSASGDPAAACMSTISELHNPLTNPGFLRRIKVLGGQAPK</sequence>
<dbReference type="InParanoid" id="A0A136IRU6"/>
<organism evidence="2 3">
    <name type="scientific">Microdochium bolleyi</name>
    <dbReference type="NCBI Taxonomy" id="196109"/>
    <lineage>
        <taxon>Eukaryota</taxon>
        <taxon>Fungi</taxon>
        <taxon>Dikarya</taxon>
        <taxon>Ascomycota</taxon>
        <taxon>Pezizomycotina</taxon>
        <taxon>Sordariomycetes</taxon>
        <taxon>Xylariomycetidae</taxon>
        <taxon>Xylariales</taxon>
        <taxon>Microdochiaceae</taxon>
        <taxon>Microdochium</taxon>
    </lineage>
</organism>
<accession>A0A136IRU6</accession>
<evidence type="ECO:0000313" key="3">
    <source>
        <dbReference type="Proteomes" id="UP000070501"/>
    </source>
</evidence>
<dbReference type="AlphaFoldDB" id="A0A136IRU6"/>
<protein>
    <submittedName>
        <fullName evidence="2">Uncharacterized protein</fullName>
    </submittedName>
</protein>
<dbReference type="Pfam" id="PF16062">
    <property type="entry name" value="MavL-like"/>
    <property type="match status" value="1"/>
</dbReference>
<dbReference type="InterPro" id="IPR032063">
    <property type="entry name" value="MavL-like"/>
</dbReference>
<evidence type="ECO:0000256" key="1">
    <source>
        <dbReference type="SAM" id="MobiDB-lite"/>
    </source>
</evidence>
<feature type="region of interest" description="Disordered" evidence="1">
    <location>
        <begin position="1"/>
        <end position="23"/>
    </location>
</feature>
<dbReference type="OrthoDB" id="6357136at2759"/>
<keyword evidence="3" id="KW-1185">Reference proteome</keyword>